<dbReference type="PIRSF" id="PIRSF006118">
    <property type="entry name" value="KDO8-P_Ptase"/>
    <property type="match status" value="1"/>
</dbReference>
<evidence type="ECO:0000256" key="7">
    <source>
        <dbReference type="ARBA" id="ARBA00020092"/>
    </source>
</evidence>
<evidence type="ECO:0000256" key="8">
    <source>
        <dbReference type="ARBA" id="ARBA00022723"/>
    </source>
</evidence>
<gene>
    <name evidence="14" type="primary">kdsC</name>
    <name evidence="14" type="ORF">CLAN_1049</name>
</gene>
<evidence type="ECO:0000256" key="10">
    <source>
        <dbReference type="ARBA" id="ARBA00022842"/>
    </source>
</evidence>
<dbReference type="InterPro" id="IPR023214">
    <property type="entry name" value="HAD_sf"/>
</dbReference>
<evidence type="ECO:0000256" key="2">
    <source>
        <dbReference type="ARBA" id="ARBA00001946"/>
    </source>
</evidence>
<dbReference type="InterPro" id="IPR036412">
    <property type="entry name" value="HAD-like_sf"/>
</dbReference>
<evidence type="ECO:0000256" key="1">
    <source>
        <dbReference type="ARBA" id="ARBA00000898"/>
    </source>
</evidence>
<evidence type="ECO:0000313" key="15">
    <source>
        <dbReference type="Proteomes" id="UP000202031"/>
    </source>
</evidence>
<dbReference type="SUPFAM" id="SSF56784">
    <property type="entry name" value="HAD-like"/>
    <property type="match status" value="1"/>
</dbReference>
<dbReference type="SFLD" id="SFLDS00003">
    <property type="entry name" value="Haloacid_Dehalogenase"/>
    <property type="match status" value="1"/>
</dbReference>
<comment type="cofactor">
    <cofactor evidence="2 13">
        <name>Mg(2+)</name>
        <dbReference type="ChEBI" id="CHEBI:18420"/>
    </cofactor>
</comment>
<dbReference type="AlphaFoldDB" id="A0A1X9SNF9"/>
<organism evidence="14 15">
    <name type="scientific">Campylobacter lanienae NCTC 13004</name>
    <dbReference type="NCBI Taxonomy" id="1031753"/>
    <lineage>
        <taxon>Bacteria</taxon>
        <taxon>Pseudomonadati</taxon>
        <taxon>Campylobacterota</taxon>
        <taxon>Epsilonproteobacteria</taxon>
        <taxon>Campylobacterales</taxon>
        <taxon>Campylobacteraceae</taxon>
        <taxon>Campylobacter</taxon>
    </lineage>
</organism>
<dbReference type="GO" id="GO:0009103">
    <property type="term" value="P:lipopolysaccharide biosynthetic process"/>
    <property type="evidence" value="ECO:0007669"/>
    <property type="project" value="UniProtKB-KW"/>
</dbReference>
<evidence type="ECO:0000256" key="4">
    <source>
        <dbReference type="ARBA" id="ARBA00010726"/>
    </source>
</evidence>
<name>A0A1X9SNF9_9BACT</name>
<feature type="binding site" evidence="13">
    <location>
        <position position="10"/>
    </location>
    <ligand>
        <name>substrate</name>
    </ligand>
</feature>
<dbReference type="EC" id="3.1.3.45" evidence="6"/>
<keyword evidence="10 13" id="KW-0460">Magnesium</keyword>
<dbReference type="Proteomes" id="UP000202031">
    <property type="component" value="Chromosome"/>
</dbReference>
<dbReference type="GO" id="GO:0046872">
    <property type="term" value="F:metal ion binding"/>
    <property type="evidence" value="ECO:0007669"/>
    <property type="project" value="UniProtKB-KW"/>
</dbReference>
<evidence type="ECO:0000313" key="14">
    <source>
        <dbReference type="EMBL" id="ARQ97784.1"/>
    </source>
</evidence>
<reference evidence="15" key="2">
    <citation type="journal article" date="2017" name="Genome Biol. Evol.">
        <title>Comparative genomic analysis identifies a Campylobacter clade deficient in selenium metabolism.</title>
        <authorList>
            <person name="Miller W.G."/>
            <person name="Yee E."/>
            <person name="Lopes B.S."/>
            <person name="Chapman M.H."/>
            <person name="Huynh S."/>
            <person name="Bono J.L."/>
            <person name="Parker C.T."/>
            <person name="Strachan N.J.C."/>
            <person name="Forbes K.J."/>
        </authorList>
    </citation>
    <scope>NUCLEOTIDE SEQUENCE [LARGE SCALE GENOMIC DNA]</scope>
    <source>
        <strain evidence="15">NCTC 13004</strain>
    </source>
</reference>
<dbReference type="NCBIfam" id="TIGR01670">
    <property type="entry name" value="KdsC-phosphatas"/>
    <property type="match status" value="1"/>
</dbReference>
<evidence type="ECO:0000256" key="6">
    <source>
        <dbReference type="ARBA" id="ARBA00013066"/>
    </source>
</evidence>
<reference evidence="15" key="1">
    <citation type="journal article" date="2017" name="Genome Biol. Evol.">
        <title>Comparative Genomic Analysis Identifies a Campylobacter Clade Deficient in Selenium Metabolism.</title>
        <authorList>
            <person name="Miller W.G."/>
            <person name="Yee E."/>
            <person name="Lopes B.S."/>
            <person name="Chapman M.H."/>
            <person name="Huynh S."/>
            <person name="Bono J.L."/>
            <person name="Parker C.T."/>
            <person name="Strachan N.J.C."/>
            <person name="Forbes K.J."/>
        </authorList>
    </citation>
    <scope>NUCLEOTIDE SEQUENCE [LARGE SCALE GENOMIC DNA]</scope>
    <source>
        <strain evidence="15">NCTC 13004</strain>
    </source>
</reference>
<evidence type="ECO:0000256" key="9">
    <source>
        <dbReference type="ARBA" id="ARBA00022801"/>
    </source>
</evidence>
<comment type="subunit">
    <text evidence="5">Homotetramer.</text>
</comment>
<keyword evidence="11" id="KW-0448">Lipopolysaccharide biosynthesis</keyword>
<dbReference type="GO" id="GO:0008781">
    <property type="term" value="F:N-acylneuraminate cytidylyltransferase activity"/>
    <property type="evidence" value="ECO:0007669"/>
    <property type="project" value="TreeGrafter"/>
</dbReference>
<evidence type="ECO:0000256" key="12">
    <source>
        <dbReference type="ARBA" id="ARBA00031051"/>
    </source>
</evidence>
<dbReference type="Gene3D" id="3.40.50.1000">
    <property type="entry name" value="HAD superfamily/HAD-like"/>
    <property type="match status" value="1"/>
</dbReference>
<comment type="similarity">
    <text evidence="3">Belongs to the KdsC family.</text>
</comment>
<evidence type="ECO:0000256" key="13">
    <source>
        <dbReference type="PIRSR" id="PIRSR006118-2"/>
    </source>
</evidence>
<feature type="binding site" evidence="13">
    <location>
        <position position="8"/>
    </location>
    <ligand>
        <name>Mg(2+)</name>
        <dbReference type="ChEBI" id="CHEBI:18420"/>
    </ligand>
</feature>
<evidence type="ECO:0000256" key="11">
    <source>
        <dbReference type="ARBA" id="ARBA00022985"/>
    </source>
</evidence>
<accession>A0A1X9SNF9</accession>
<dbReference type="GO" id="GO:0019143">
    <property type="term" value="F:3-deoxy-manno-octulosonate-8-phosphatase activity"/>
    <property type="evidence" value="ECO:0007669"/>
    <property type="project" value="UniProtKB-EC"/>
</dbReference>
<dbReference type="InterPro" id="IPR010023">
    <property type="entry name" value="KdsC_fam"/>
</dbReference>
<sequence>MIEIIFLDVDGCLSDGGIYKTNSGDELKRFDVKDGFAIQQWNRMGKISAIITGKSSQIVADRAKELEIKYCFQGVSDKLSKAKEILALEGLSLDNAAAIGDDYNDIKLLKSVALSFVPNDAFEALNPDIKLTKNGGYGAVREMIEIIIDRENLRSEWVGRWL</sequence>
<comment type="catalytic activity">
    <reaction evidence="1">
        <text>3-deoxy-alpha-D-manno-2-octulosonate-8-phosphate + H2O = 3-deoxy-alpha-D-manno-oct-2-ulosonate + phosphate</text>
        <dbReference type="Rhea" id="RHEA:11500"/>
        <dbReference type="ChEBI" id="CHEBI:15377"/>
        <dbReference type="ChEBI" id="CHEBI:43474"/>
        <dbReference type="ChEBI" id="CHEBI:85985"/>
        <dbReference type="ChEBI" id="CHEBI:85986"/>
        <dbReference type="EC" id="3.1.3.45"/>
    </reaction>
</comment>
<comment type="similarity">
    <text evidence="4">Belongs to the CMP-NeuNAc synthase family.</text>
</comment>
<evidence type="ECO:0000256" key="5">
    <source>
        <dbReference type="ARBA" id="ARBA00011881"/>
    </source>
</evidence>
<proteinExistence type="inferred from homology"/>
<protein>
    <recommendedName>
        <fullName evidence="7">3-deoxy-D-manno-octulosonate 8-phosphate phosphatase KdsC</fullName>
        <ecNumber evidence="6">3.1.3.45</ecNumber>
    </recommendedName>
    <alternativeName>
        <fullName evidence="12">KDO 8-P phosphatase</fullName>
    </alternativeName>
</protein>
<dbReference type="KEGG" id="clx:CLAN_1049"/>
<keyword evidence="9 14" id="KW-0378">Hydrolase</keyword>
<feature type="binding site" evidence="13">
    <location>
        <position position="101"/>
    </location>
    <ligand>
        <name>Mg(2+)</name>
        <dbReference type="ChEBI" id="CHEBI:18420"/>
    </ligand>
</feature>
<keyword evidence="8 13" id="KW-0479">Metal-binding</keyword>
<dbReference type="SFLD" id="SFLDG01138">
    <property type="entry name" value="C1.6.2:_Deoxy-d-mannose-octulo"/>
    <property type="match status" value="1"/>
</dbReference>
<dbReference type="SFLD" id="SFLDG01136">
    <property type="entry name" value="C1.6:_Phosphoserine_Phosphatas"/>
    <property type="match status" value="1"/>
</dbReference>
<dbReference type="RefSeq" id="WP_096016119.1">
    <property type="nucleotide sequence ID" value="NZ_CP015578.1"/>
</dbReference>
<evidence type="ECO:0000256" key="3">
    <source>
        <dbReference type="ARBA" id="ARBA00005893"/>
    </source>
</evidence>
<dbReference type="InterPro" id="IPR050793">
    <property type="entry name" value="CMP-NeuNAc_synthase"/>
</dbReference>
<dbReference type="EMBL" id="CP015578">
    <property type="protein sequence ID" value="ARQ97784.1"/>
    <property type="molecule type" value="Genomic_DNA"/>
</dbReference>
<dbReference type="PANTHER" id="PTHR21485:SF6">
    <property type="entry name" value="N-ACYLNEURAMINATE CYTIDYLYLTRANSFERASE-RELATED"/>
    <property type="match status" value="1"/>
</dbReference>
<dbReference type="GeneID" id="46921520"/>
<dbReference type="Pfam" id="PF08282">
    <property type="entry name" value="Hydrolase_3"/>
    <property type="match status" value="1"/>
</dbReference>
<dbReference type="PANTHER" id="PTHR21485">
    <property type="entry name" value="HAD SUPERFAMILY MEMBERS CMAS AND KDSC"/>
    <property type="match status" value="1"/>
</dbReference>